<dbReference type="Proteomes" id="UP000597886">
    <property type="component" value="Unassembled WGS sequence"/>
</dbReference>
<dbReference type="Gene3D" id="3.40.50.300">
    <property type="entry name" value="P-loop containing nucleotide triphosphate hydrolases"/>
    <property type="match status" value="1"/>
</dbReference>
<evidence type="ECO:0000313" key="2">
    <source>
        <dbReference type="Proteomes" id="UP000597886"/>
    </source>
</evidence>
<gene>
    <name evidence="1" type="ORF">GS634_13700</name>
</gene>
<reference evidence="1" key="1">
    <citation type="submission" date="2019-12" db="EMBL/GenBank/DDBJ databases">
        <title>Ruegeria JWLKs population differentiation of coral mucus and skeleton niches.</title>
        <authorList>
            <person name="Luo D."/>
        </authorList>
    </citation>
    <scope>NUCLEOTIDE SEQUENCE</scope>
    <source>
        <strain evidence="1">HKCCD6181</strain>
    </source>
</reference>
<comment type="caution">
    <text evidence="1">The sequence shown here is derived from an EMBL/GenBank/DDBJ whole genome shotgun (WGS) entry which is preliminary data.</text>
</comment>
<dbReference type="AlphaFoldDB" id="A0AA90Z3A4"/>
<accession>A0AA90Z3A4</accession>
<sequence length="479" mass="54119">MSAHFDYFVILAAMRTGSNLLEANLNTLEGVTCHGEAFNPHFAGSLKSDRLLGLSLEDRDADPMRMLKAIKSAPGDINGFRYFEDHDPRILKPMLNDPRCAKIILTRNPLDSYLSLKIAQKTQQWLLKNVKRRVDAQVDFDADEFSDYLNQLQDHQLMVQRHLQKTGQTGFFIHYDDLTELEVINGLAVWLGVEGRLTRLDDTLKPQNPAPALSKVTNPDEMKQALCDQDRFGLHRSTSFEPQRGAAVPLYVAAARSPLMYLPIRGGIEPVIVQWLADLDGCQTDKLITDRNRKQVRSWKQGHPGHRQFTVLRHPLARAHTAFCSHILNTGPGSYKMVRNYLRNRLKLPIPGQVRDNNYSAEQHREAFSGFLDFLRLNLNGQTPVRVDGTWCSQSRTLEGIASFTMPDLILREEDLMTALPDLARSMGHSNPPQPGSCAPDEPYALHLIYDKNLEALAVEAYQRDYEAFGFSDWAPGSA</sequence>
<name>A0AA90Z3A4_9RHOB</name>
<protein>
    <submittedName>
        <fullName evidence="1">Nodulation protein NodH</fullName>
    </submittedName>
</protein>
<dbReference type="RefSeq" id="WP_171330635.1">
    <property type="nucleotide sequence ID" value="NZ_WVRA01000004.1"/>
</dbReference>
<proteinExistence type="predicted"/>
<evidence type="ECO:0000313" key="1">
    <source>
        <dbReference type="EMBL" id="NOE19177.1"/>
    </source>
</evidence>
<dbReference type="InterPro" id="IPR027417">
    <property type="entry name" value="P-loop_NTPase"/>
</dbReference>
<dbReference type="SUPFAM" id="SSF52540">
    <property type="entry name" value="P-loop containing nucleoside triphosphate hydrolases"/>
    <property type="match status" value="1"/>
</dbReference>
<dbReference type="EMBL" id="WVRA01000004">
    <property type="protein sequence ID" value="NOE19177.1"/>
    <property type="molecule type" value="Genomic_DNA"/>
</dbReference>
<organism evidence="1 2">
    <name type="scientific">Ruegeria atlantica</name>
    <dbReference type="NCBI Taxonomy" id="81569"/>
    <lineage>
        <taxon>Bacteria</taxon>
        <taxon>Pseudomonadati</taxon>
        <taxon>Pseudomonadota</taxon>
        <taxon>Alphaproteobacteria</taxon>
        <taxon>Rhodobacterales</taxon>
        <taxon>Roseobacteraceae</taxon>
        <taxon>Ruegeria</taxon>
    </lineage>
</organism>